<accession>A0A0K3CGP5</accession>
<dbReference type="Proteomes" id="UP000199069">
    <property type="component" value="Unassembled WGS sequence"/>
</dbReference>
<dbReference type="Proteomes" id="UP000239560">
    <property type="component" value="Unassembled WGS sequence"/>
</dbReference>
<dbReference type="OrthoDB" id="407198at2759"/>
<dbReference type="SUPFAM" id="SSF144232">
    <property type="entry name" value="HIT/MYND zinc finger-like"/>
    <property type="match status" value="1"/>
</dbReference>
<reference evidence="5 7" key="1">
    <citation type="submission" date="2015-07" db="EMBL/GenBank/DDBJ databases">
        <authorList>
            <person name="Cajimat M.N.B."/>
            <person name="Milazzo M.L."/>
            <person name="Fulhorst C.F."/>
        </authorList>
    </citation>
    <scope>NUCLEOTIDE SEQUENCE [LARGE SCALE GENOMIC DNA]</scope>
    <source>
        <strain evidence="5">Single colony</strain>
    </source>
</reference>
<evidence type="ECO:0000256" key="2">
    <source>
        <dbReference type="ARBA" id="ARBA00022771"/>
    </source>
</evidence>
<dbReference type="Pfam" id="PF01753">
    <property type="entry name" value="zf-MYND"/>
    <property type="match status" value="1"/>
</dbReference>
<feature type="domain" description="MYND-type" evidence="4">
    <location>
        <begin position="9"/>
        <end position="49"/>
    </location>
</feature>
<evidence type="ECO:0000313" key="7">
    <source>
        <dbReference type="Proteomes" id="UP000199069"/>
    </source>
</evidence>
<dbReference type="EMBL" id="CWKI01000009">
    <property type="protein sequence ID" value="CTR08859.1"/>
    <property type="molecule type" value="Genomic_DNA"/>
</dbReference>
<keyword evidence="1" id="KW-0479">Metal-binding</keyword>
<reference evidence="6 8" key="2">
    <citation type="journal article" date="2018" name="Elife">
        <title>Functional genomics of lipid metabolism in the oleaginous yeast Rhodosporidium toruloides.</title>
        <authorList>
            <person name="Coradetti S.T."/>
            <person name="Pinel D."/>
            <person name="Geiselman G."/>
            <person name="Ito M."/>
            <person name="Mondo S."/>
            <person name="Reilly M.C."/>
            <person name="Cheng Y.F."/>
            <person name="Bauer S."/>
            <person name="Grigoriev I."/>
            <person name="Gladden J.M."/>
            <person name="Simmons B.A."/>
            <person name="Brem R."/>
            <person name="Arkin A.P."/>
            <person name="Skerker J.M."/>
        </authorList>
    </citation>
    <scope>NUCLEOTIDE SEQUENCE [LARGE SCALE GENOMIC DNA]</scope>
    <source>
        <strain evidence="6 8">NBRC 0880</strain>
    </source>
</reference>
<keyword evidence="2" id="KW-0863">Zinc-finger</keyword>
<gene>
    <name evidence="5" type="primary">FGENESH: predicted gene_9.66</name>
    <name evidence="6" type="ORF">AAT19DRAFT_16356</name>
    <name evidence="5" type="ORF">BN2166_0047200</name>
</gene>
<evidence type="ECO:0000256" key="1">
    <source>
        <dbReference type="ARBA" id="ARBA00022723"/>
    </source>
</evidence>
<sequence length="235" mass="26646">MDTQMTGQCLVCGKETKNRCSSCAKAGIDLFFCSPEHQKLAWSMHRMFCGLGKANPFRWPPLSPDEVRDAIEMLDTSDQPGRLDEVSYTLAQKLLSALNVSRDDLPAFIRLLSKPSTLPLEIEAVVLRSIRLHVSVRREFAGRSSNEGQRLEPMLFLISLAFASDVYRIPSSWTTSYMHRLAVYTAVRYGDEQALQRYGQQMIRSTFQYLDDMARDDPANAAKAVNGLRMFLPQR</sequence>
<keyword evidence="3" id="KW-0862">Zinc</keyword>
<evidence type="ECO:0000313" key="5">
    <source>
        <dbReference type="EMBL" id="CTR08859.1"/>
    </source>
</evidence>
<evidence type="ECO:0000256" key="3">
    <source>
        <dbReference type="ARBA" id="ARBA00022833"/>
    </source>
</evidence>
<dbReference type="InterPro" id="IPR002893">
    <property type="entry name" value="Znf_MYND"/>
</dbReference>
<dbReference type="EMBL" id="LCTV02000009">
    <property type="protein sequence ID" value="PRQ72432.1"/>
    <property type="molecule type" value="Genomic_DNA"/>
</dbReference>
<dbReference type="AlphaFoldDB" id="A0A0K3CGP5"/>
<proteinExistence type="predicted"/>
<evidence type="ECO:0000313" key="6">
    <source>
        <dbReference type="EMBL" id="PRQ72432.1"/>
    </source>
</evidence>
<dbReference type="Gene3D" id="6.10.140.2220">
    <property type="match status" value="1"/>
</dbReference>
<dbReference type="GO" id="GO:0008270">
    <property type="term" value="F:zinc ion binding"/>
    <property type="evidence" value="ECO:0007669"/>
    <property type="project" value="UniProtKB-KW"/>
</dbReference>
<organism evidence="5 7">
    <name type="scientific">Rhodotorula toruloides</name>
    <name type="common">Yeast</name>
    <name type="synonym">Rhodosporidium toruloides</name>
    <dbReference type="NCBI Taxonomy" id="5286"/>
    <lineage>
        <taxon>Eukaryota</taxon>
        <taxon>Fungi</taxon>
        <taxon>Dikarya</taxon>
        <taxon>Basidiomycota</taxon>
        <taxon>Pucciniomycotina</taxon>
        <taxon>Microbotryomycetes</taxon>
        <taxon>Sporidiobolales</taxon>
        <taxon>Sporidiobolaceae</taxon>
        <taxon>Rhodotorula</taxon>
    </lineage>
</organism>
<evidence type="ECO:0000313" key="8">
    <source>
        <dbReference type="Proteomes" id="UP000239560"/>
    </source>
</evidence>
<keyword evidence="7" id="KW-1185">Reference proteome</keyword>
<name>A0A0K3CGP5_RHOTO</name>
<protein>
    <recommendedName>
        <fullName evidence="4">MYND-type domain-containing protein</fullName>
    </recommendedName>
</protein>
<evidence type="ECO:0000259" key="4">
    <source>
        <dbReference type="Pfam" id="PF01753"/>
    </source>
</evidence>